<dbReference type="AlphaFoldDB" id="A5E7B8"/>
<evidence type="ECO:0000256" key="7">
    <source>
        <dbReference type="ARBA" id="ARBA00048552"/>
    </source>
</evidence>
<reference evidence="10 11" key="1">
    <citation type="journal article" date="2009" name="Nature">
        <title>Evolution of pathogenicity and sexual reproduction in eight Candida genomes.</title>
        <authorList>
            <person name="Butler G."/>
            <person name="Rasmussen M.D."/>
            <person name="Lin M.F."/>
            <person name="Santos M.A."/>
            <person name="Sakthikumar S."/>
            <person name="Munro C.A."/>
            <person name="Rheinbay E."/>
            <person name="Grabherr M."/>
            <person name="Forche A."/>
            <person name="Reedy J.L."/>
            <person name="Agrafioti I."/>
            <person name="Arnaud M.B."/>
            <person name="Bates S."/>
            <person name="Brown A.J."/>
            <person name="Brunke S."/>
            <person name="Costanzo M.C."/>
            <person name="Fitzpatrick D.A."/>
            <person name="de Groot P.W."/>
            <person name="Harris D."/>
            <person name="Hoyer L.L."/>
            <person name="Hube B."/>
            <person name="Klis F.M."/>
            <person name="Kodira C."/>
            <person name="Lennard N."/>
            <person name="Logue M.E."/>
            <person name="Martin R."/>
            <person name="Neiman A.M."/>
            <person name="Nikolaou E."/>
            <person name="Quail M.A."/>
            <person name="Quinn J."/>
            <person name="Santos M.C."/>
            <person name="Schmitzberger F.F."/>
            <person name="Sherlock G."/>
            <person name="Shah P."/>
            <person name="Silverstein K.A."/>
            <person name="Skrzypek M.S."/>
            <person name="Soll D."/>
            <person name="Staggs R."/>
            <person name="Stansfield I."/>
            <person name="Stumpf M.P."/>
            <person name="Sudbery P.E."/>
            <person name="Srikantha T."/>
            <person name="Zeng Q."/>
            <person name="Berman J."/>
            <person name="Berriman M."/>
            <person name="Heitman J."/>
            <person name="Gow N.A."/>
            <person name="Lorenz M.C."/>
            <person name="Birren B.W."/>
            <person name="Kellis M."/>
            <person name="Cuomo C.A."/>
        </authorList>
    </citation>
    <scope>NUCLEOTIDE SEQUENCE [LARGE SCALE GENOMIC DNA]</scope>
    <source>
        <strain evidence="11">ATCC 11503 / BCRC 21390 / CBS 2605 / JCM 1781 / NBRC 1676 / NRRL YB-4239</strain>
    </source>
</reference>
<dbReference type="Pfam" id="PF14700">
    <property type="entry name" value="RPOL_N"/>
    <property type="match status" value="1"/>
</dbReference>
<comment type="catalytic activity">
    <reaction evidence="7 8">
        <text>RNA(n) + a ribonucleoside 5'-triphosphate = RNA(n+1) + diphosphate</text>
        <dbReference type="Rhea" id="RHEA:21248"/>
        <dbReference type="Rhea" id="RHEA-COMP:14527"/>
        <dbReference type="Rhea" id="RHEA-COMP:17342"/>
        <dbReference type="ChEBI" id="CHEBI:33019"/>
        <dbReference type="ChEBI" id="CHEBI:61557"/>
        <dbReference type="ChEBI" id="CHEBI:140395"/>
        <dbReference type="EC" id="2.7.7.6"/>
    </reaction>
</comment>
<protein>
    <recommendedName>
        <fullName evidence="2 8">DNA-directed RNA polymerase</fullName>
        <ecNumber evidence="2 8">2.7.7.6</ecNumber>
    </recommendedName>
</protein>
<dbReference type="GO" id="GO:0003899">
    <property type="term" value="F:DNA-directed RNA polymerase activity"/>
    <property type="evidence" value="ECO:0007669"/>
    <property type="project" value="UniProtKB-EC"/>
</dbReference>
<evidence type="ECO:0000256" key="3">
    <source>
        <dbReference type="ARBA" id="ARBA00022478"/>
    </source>
</evidence>
<evidence type="ECO:0000256" key="8">
    <source>
        <dbReference type="RuleBase" id="RU003805"/>
    </source>
</evidence>
<dbReference type="PANTHER" id="PTHR10102">
    <property type="entry name" value="DNA-DIRECTED RNA POLYMERASE, MITOCHONDRIAL"/>
    <property type="match status" value="1"/>
</dbReference>
<dbReference type="Gene3D" id="1.10.150.20">
    <property type="entry name" value="5' to 3' exonuclease, C-terminal subdomain"/>
    <property type="match status" value="1"/>
</dbReference>
<dbReference type="OMA" id="LVKRPVM"/>
<dbReference type="InParanoid" id="A5E7B8"/>
<dbReference type="HOGENOM" id="CLU_007518_0_0_1"/>
<evidence type="ECO:0000259" key="9">
    <source>
        <dbReference type="SMART" id="SM01311"/>
    </source>
</evidence>
<dbReference type="GeneID" id="5230393"/>
<dbReference type="InterPro" id="IPR043502">
    <property type="entry name" value="DNA/RNA_pol_sf"/>
</dbReference>
<evidence type="ECO:0000313" key="11">
    <source>
        <dbReference type="Proteomes" id="UP000001996"/>
    </source>
</evidence>
<accession>A5E7B8</accession>
<dbReference type="GO" id="GO:0001018">
    <property type="term" value="F:mitochondrial promoter sequence-specific DNA binding"/>
    <property type="evidence" value="ECO:0007669"/>
    <property type="project" value="TreeGrafter"/>
</dbReference>
<keyword evidence="4 8" id="KW-0808">Transferase</keyword>
<dbReference type="EMBL" id="CH981533">
    <property type="protein sequence ID" value="EDK47326.1"/>
    <property type="molecule type" value="Genomic_DNA"/>
</dbReference>
<dbReference type="eggNOG" id="KOG1038">
    <property type="taxonomic scope" value="Eukaryota"/>
</dbReference>
<dbReference type="SMART" id="SM01311">
    <property type="entry name" value="RPOL_N"/>
    <property type="match status" value="1"/>
</dbReference>
<dbReference type="Proteomes" id="UP000001996">
    <property type="component" value="Unassembled WGS sequence"/>
</dbReference>
<dbReference type="InterPro" id="IPR037159">
    <property type="entry name" value="RNA_POL_N_sf"/>
</dbReference>
<organism evidence="10 11">
    <name type="scientific">Lodderomyces elongisporus (strain ATCC 11503 / CBS 2605 / JCM 1781 / NBRC 1676 / NRRL YB-4239)</name>
    <name type="common">Yeast</name>
    <name type="synonym">Saccharomyces elongisporus</name>
    <dbReference type="NCBI Taxonomy" id="379508"/>
    <lineage>
        <taxon>Eukaryota</taxon>
        <taxon>Fungi</taxon>
        <taxon>Dikarya</taxon>
        <taxon>Ascomycota</taxon>
        <taxon>Saccharomycotina</taxon>
        <taxon>Pichiomycetes</taxon>
        <taxon>Debaryomycetaceae</taxon>
        <taxon>Candida/Lodderomyces clade</taxon>
        <taxon>Lodderomyces</taxon>
    </lineage>
</organism>
<dbReference type="EC" id="2.7.7.6" evidence="2 8"/>
<dbReference type="STRING" id="379508.A5E7B8"/>
<comment type="similarity">
    <text evidence="1 8">Belongs to the phage and mitochondrial RNA polymerase family.</text>
</comment>
<dbReference type="PROSITE" id="PS00900">
    <property type="entry name" value="RNA_POL_PHAGE_1"/>
    <property type="match status" value="1"/>
</dbReference>
<sequence>MQIRFSRVRSDVLQFRRFYSSPVLPAPALVKSAPLSSPTAASQQCPSHSLALPLPHFHIDNFFSSSSIFDLVTDLFGLETNRKRRWQELVEKYAYSIQMDQDREAVDLLLKMNDFIRTDDDSSEYFFFQYAECLQIWLKFFACDESAGTFVDLARIVGEYDNLLLKSGFTTRIESLQTEVLKAVMRCYCKAKLAKKSALHLRPMKEFFIKYMEKYKIDFDQFNAGLDLTELLSIFEEISGAKSTLTQNTQEALTITILTHPSLSIEPYCEESGDLHFDRVCDYIADTKFKWKNRPIDVPLFCFYDTLESKKEKDEFMASYIQFNKIRQENLDKYSHRIVKSVVPSASIHSKQKFSKELQSLIRRWVRDTTKFLELKLGHEVGLKEEQSLNKFEPYFKILPLETMVSQFIQMLIGYSESNEIELYRLILEWKQRVLSQSVTLDPKNFKRSLFKFVLDDAFIELSQTLVSAIMQCCHFRVAENDLNAIAEEIQEDGGNIAGVMVPFAIESMQKLKGNPAPGLYRAFTDILKSNKKHAKVRFILINPALSKSVKLGSTFGDQHFFPLLCPPQPWLGHSTGGMMNSAINFVAGFDKLHQRFLQKAQLQGKLDRAFLCLDQMGKTGWCVNTDILDVFNKAMDLPSGLLKIPPPLDTMPTKPKDQTARDVRNQRKIYETIKAVANAYGVNGDILFHCYLFDFRGRAYALSQINHYGEDIMRSLFQFWEAKPLGERGFYWLKYQLASLFKPGKETSCEEFFEKHKNNILQAASNPLDDEALRRWWLQADKPFQFLATCMEVAKVLKHLGNGNNVATFICRMPIHQDGSCNGLQHYAGLARDDLGGRSVNLLPLETKMDVYVEVRDLVEKKIRNDIGTQLAAPEEVAKAKLILQILDRKLVKRPVMTTVYGVTRYGASEQIYSRIKEMINGIEQNPAKSSADDVLLSRLKTFQQRDATYLVEKIFAAIDDLFKNAKRIETWLTHTANRINTSYNVKTLDYLYRLKRSLKDTYITNPVNLAPISWISVSGFPVIQVYRDMPKVQTQGVLGSTSRDASENFAPMDRKKHELAIAPNFIHSLDASHMAMTCSAAAAENPSLVFASIHDSYWTHACDVDRLSVILREQFVEMYSFDYMEVVKRDFERQVRNSYQMVYFEKKGNGELYRKVKEFRKQYGESKIKHQLEIELRELDKVGYHNHTILMLIEENMPDLYYVLGKKNFLYSSAFPKEVNHEITDKVPVFVPVKIPDLPKKGDLDIEQVLESRYFFS</sequence>
<dbReference type="PANTHER" id="PTHR10102:SF0">
    <property type="entry name" value="DNA-DIRECTED RNA POLYMERASE, MITOCHONDRIAL"/>
    <property type="match status" value="1"/>
</dbReference>
<dbReference type="KEGG" id="lel:PVL30_005047"/>
<dbReference type="InterPro" id="IPR029262">
    <property type="entry name" value="RPOL_N"/>
</dbReference>
<dbReference type="GO" id="GO:0034245">
    <property type="term" value="C:mitochondrial DNA-directed RNA polymerase complex"/>
    <property type="evidence" value="ECO:0007669"/>
    <property type="project" value="TreeGrafter"/>
</dbReference>
<keyword evidence="3 8" id="KW-0240">DNA-directed RNA polymerase</keyword>
<keyword evidence="6 8" id="KW-0804">Transcription</keyword>
<keyword evidence="11" id="KW-1185">Reference proteome</keyword>
<dbReference type="Gene3D" id="1.10.287.280">
    <property type="match status" value="1"/>
</dbReference>
<dbReference type="VEuPathDB" id="FungiDB:LELG_05507"/>
<keyword evidence="5 8" id="KW-0548">Nucleotidyltransferase</keyword>
<gene>
    <name evidence="10" type="ORF">LELG_05507</name>
</gene>
<proteinExistence type="inferred from homology"/>
<name>A5E7B8_LODEL</name>
<feature type="domain" description="DNA-directed RNA polymerase N-terminal" evidence="9">
    <location>
        <begin position="326"/>
        <end position="619"/>
    </location>
</feature>
<dbReference type="OrthoDB" id="276422at2759"/>
<dbReference type="Pfam" id="PF00940">
    <property type="entry name" value="RNA_pol"/>
    <property type="match status" value="1"/>
</dbReference>
<evidence type="ECO:0000256" key="4">
    <source>
        <dbReference type="ARBA" id="ARBA00022679"/>
    </source>
</evidence>
<dbReference type="InterPro" id="IPR002092">
    <property type="entry name" value="DNA-dir_Rpol_phage-type"/>
</dbReference>
<evidence type="ECO:0000256" key="5">
    <source>
        <dbReference type="ARBA" id="ARBA00022695"/>
    </source>
</evidence>
<dbReference type="GO" id="GO:0006390">
    <property type="term" value="P:mitochondrial transcription"/>
    <property type="evidence" value="ECO:0007669"/>
    <property type="project" value="TreeGrafter"/>
</dbReference>
<evidence type="ECO:0000313" key="10">
    <source>
        <dbReference type="EMBL" id="EDK47326.1"/>
    </source>
</evidence>
<dbReference type="SUPFAM" id="SSF56672">
    <property type="entry name" value="DNA/RNA polymerases"/>
    <property type="match status" value="1"/>
</dbReference>
<comment type="function">
    <text evidence="8">DNA-dependent RNA polymerase catalyzes the transcription of DNA into RNA using the four ribonucleoside triphosphates as substrates.</text>
</comment>
<evidence type="ECO:0000256" key="6">
    <source>
        <dbReference type="ARBA" id="ARBA00023163"/>
    </source>
</evidence>
<evidence type="ECO:0000256" key="1">
    <source>
        <dbReference type="ARBA" id="ARBA00009493"/>
    </source>
</evidence>
<evidence type="ECO:0000256" key="2">
    <source>
        <dbReference type="ARBA" id="ARBA00012418"/>
    </source>
</evidence>
<dbReference type="InterPro" id="IPR046950">
    <property type="entry name" value="DNA-dir_Rpol_C_phage-type"/>
</dbReference>
<dbReference type="PROSITE" id="PS00489">
    <property type="entry name" value="RNA_POL_PHAGE_2"/>
    <property type="match status" value="1"/>
</dbReference>
<dbReference type="Gene3D" id="1.10.1320.10">
    <property type="entry name" value="DNA-directed RNA polymerase, N-terminal domain"/>
    <property type="match status" value="1"/>
</dbReference>